<dbReference type="Pfam" id="PF07331">
    <property type="entry name" value="TctB"/>
    <property type="match status" value="1"/>
</dbReference>
<dbReference type="RefSeq" id="WP_133957118.1">
    <property type="nucleotide sequence ID" value="NZ_SORI01000005.1"/>
</dbReference>
<feature type="transmembrane region" description="Helical" evidence="1">
    <location>
        <begin position="44"/>
        <end position="62"/>
    </location>
</feature>
<keyword evidence="1" id="KW-0472">Membrane</keyword>
<feature type="domain" description="DUF1468" evidence="2">
    <location>
        <begin position="14"/>
        <end position="145"/>
    </location>
</feature>
<comment type="caution">
    <text evidence="3">The sequence shown here is derived from an EMBL/GenBank/DDBJ whole genome shotgun (WGS) entry which is preliminary data.</text>
</comment>
<dbReference type="OrthoDB" id="5186924at2"/>
<evidence type="ECO:0000313" key="3">
    <source>
        <dbReference type="EMBL" id="TDY61671.1"/>
    </source>
</evidence>
<proteinExistence type="predicted"/>
<feature type="transmembrane region" description="Helical" evidence="1">
    <location>
        <begin position="74"/>
        <end position="91"/>
    </location>
</feature>
<keyword evidence="1" id="KW-0812">Transmembrane</keyword>
<protein>
    <submittedName>
        <fullName evidence="3">Tripartite tricarboxylate transporter TctB family protein</fullName>
    </submittedName>
</protein>
<evidence type="ECO:0000256" key="1">
    <source>
        <dbReference type="SAM" id="Phobius"/>
    </source>
</evidence>
<dbReference type="InterPro" id="IPR009936">
    <property type="entry name" value="DUF1468"/>
</dbReference>
<keyword evidence="1" id="KW-1133">Transmembrane helix</keyword>
<evidence type="ECO:0000259" key="2">
    <source>
        <dbReference type="Pfam" id="PF07331"/>
    </source>
</evidence>
<feature type="transmembrane region" description="Helical" evidence="1">
    <location>
        <begin position="7"/>
        <end position="24"/>
    </location>
</feature>
<feature type="transmembrane region" description="Helical" evidence="1">
    <location>
        <begin position="97"/>
        <end position="114"/>
    </location>
</feature>
<dbReference type="AlphaFoldDB" id="A0A4V6QDA4"/>
<accession>A0A4V6QDA4</accession>
<dbReference type="EMBL" id="SORI01000005">
    <property type="protein sequence ID" value="TDY61671.1"/>
    <property type="molecule type" value="Genomic_DNA"/>
</dbReference>
<keyword evidence="4" id="KW-1185">Reference proteome</keyword>
<organism evidence="3 4">
    <name type="scientific">Aminivibrio pyruvatiphilus</name>
    <dbReference type="NCBI Taxonomy" id="1005740"/>
    <lineage>
        <taxon>Bacteria</taxon>
        <taxon>Thermotogati</taxon>
        <taxon>Synergistota</taxon>
        <taxon>Synergistia</taxon>
        <taxon>Synergistales</taxon>
        <taxon>Aminobacteriaceae</taxon>
        <taxon>Aminivibrio</taxon>
    </lineage>
</organism>
<name>A0A4V6QDA4_9BACT</name>
<sequence length="147" mass="16228">MKVSYKLATVLANILFAAAGIFVLRMTGDFPETFGIGPAYFPKVLSMLLIGFALYSTVVALLGEGGDIALPRPGNILFVILSGVLFIFLWLRFQLFYVSSFCVVVMMLLFLNPEKSIPKRIFAALAAGAVITLFVFLVFGRILNFRF</sequence>
<evidence type="ECO:0000313" key="4">
    <source>
        <dbReference type="Proteomes" id="UP000295066"/>
    </source>
</evidence>
<feature type="transmembrane region" description="Helical" evidence="1">
    <location>
        <begin position="121"/>
        <end position="143"/>
    </location>
</feature>
<gene>
    <name evidence="3" type="ORF">C8D99_10584</name>
</gene>
<dbReference type="Proteomes" id="UP000295066">
    <property type="component" value="Unassembled WGS sequence"/>
</dbReference>
<reference evidence="3 4" key="1">
    <citation type="submission" date="2019-03" db="EMBL/GenBank/DDBJ databases">
        <title>Genomic Encyclopedia of Type Strains, Phase IV (KMG-IV): sequencing the most valuable type-strain genomes for metagenomic binning, comparative biology and taxonomic classification.</title>
        <authorList>
            <person name="Goeker M."/>
        </authorList>
    </citation>
    <scope>NUCLEOTIDE SEQUENCE [LARGE SCALE GENOMIC DNA]</scope>
    <source>
        <strain evidence="3 4">DSM 25964</strain>
    </source>
</reference>